<feature type="domain" description="LSO1/LSO2" evidence="5">
    <location>
        <begin position="131"/>
        <end position="198"/>
    </location>
</feature>
<accession>A0A8H6TUJ9</accession>
<dbReference type="GO" id="GO:0006366">
    <property type="term" value="P:transcription by RNA polymerase II"/>
    <property type="evidence" value="ECO:0007669"/>
    <property type="project" value="TreeGrafter"/>
</dbReference>
<gene>
    <name evidence="6" type="ORF">HMN09_00110700</name>
</gene>
<proteinExistence type="inferred from homology"/>
<dbReference type="InterPro" id="IPR054414">
    <property type="entry name" value="Ccdc124/Oxs1_C"/>
</dbReference>
<feature type="compositionally biased region" description="Low complexity" evidence="3">
    <location>
        <begin position="202"/>
        <end position="211"/>
    </location>
</feature>
<feature type="domain" description="Coiled-coil" evidence="4">
    <location>
        <begin position="259"/>
        <end position="345"/>
    </location>
</feature>
<evidence type="ECO:0000313" key="6">
    <source>
        <dbReference type="EMBL" id="KAF7323299.1"/>
    </source>
</evidence>
<comment type="caution">
    <text evidence="6">The sequence shown here is derived from an EMBL/GenBank/DDBJ whole genome shotgun (WGS) entry which is preliminary data.</text>
</comment>
<evidence type="ECO:0000256" key="2">
    <source>
        <dbReference type="ARBA" id="ARBA00023054"/>
    </source>
</evidence>
<feature type="region of interest" description="Disordered" evidence="3">
    <location>
        <begin position="1"/>
        <end position="67"/>
    </location>
</feature>
<dbReference type="EMBL" id="JACAZE010000001">
    <property type="protein sequence ID" value="KAF7323299.1"/>
    <property type="molecule type" value="Genomic_DNA"/>
</dbReference>
<dbReference type="Pfam" id="PF06244">
    <property type="entry name" value="Ccdc124"/>
    <property type="match status" value="1"/>
</dbReference>
<feature type="compositionally biased region" description="Basic and acidic residues" evidence="3">
    <location>
        <begin position="241"/>
        <end position="251"/>
    </location>
</feature>
<feature type="compositionally biased region" description="Polar residues" evidence="3">
    <location>
        <begin position="48"/>
        <end position="57"/>
    </location>
</feature>
<organism evidence="6 7">
    <name type="scientific">Mycena chlorophos</name>
    <name type="common">Agaric fungus</name>
    <name type="synonym">Agaricus chlorophos</name>
    <dbReference type="NCBI Taxonomy" id="658473"/>
    <lineage>
        <taxon>Eukaryota</taxon>
        <taxon>Fungi</taxon>
        <taxon>Dikarya</taxon>
        <taxon>Basidiomycota</taxon>
        <taxon>Agaricomycotina</taxon>
        <taxon>Agaricomycetes</taxon>
        <taxon>Agaricomycetidae</taxon>
        <taxon>Agaricales</taxon>
        <taxon>Marasmiineae</taxon>
        <taxon>Mycenaceae</taxon>
        <taxon>Mycena</taxon>
    </lineage>
</organism>
<evidence type="ECO:0008006" key="8">
    <source>
        <dbReference type="Google" id="ProtNLM"/>
    </source>
</evidence>
<evidence type="ECO:0000256" key="1">
    <source>
        <dbReference type="ARBA" id="ARBA00008296"/>
    </source>
</evidence>
<dbReference type="PANTHER" id="PTHR21680">
    <property type="entry name" value="COILED-COIL DOMAIN-CONTAINING PROTEIN 124"/>
    <property type="match status" value="1"/>
</dbReference>
<dbReference type="OrthoDB" id="76412at2759"/>
<dbReference type="InterPro" id="IPR054413">
    <property type="entry name" value="LSO1/2"/>
</dbReference>
<evidence type="ECO:0000313" key="7">
    <source>
        <dbReference type="Proteomes" id="UP000613580"/>
    </source>
</evidence>
<evidence type="ECO:0000256" key="3">
    <source>
        <dbReference type="SAM" id="MobiDB-lite"/>
    </source>
</evidence>
<dbReference type="PANTHER" id="PTHR21680:SF0">
    <property type="entry name" value="COILED-COIL DOMAIN-CONTAINING PROTEIN 124"/>
    <property type="match status" value="1"/>
</dbReference>
<sequence>MWKTCEHSPQTTTSTTFLSTTADDGEVEKHALRGQSSPGTLHDGQHPSYATRQIPQTSSSSFAPASSGPVSHRHCATACQWLIVTFIYFVGRGWWRESRRVPCTRCVTVSPLGPGLLRTLTVSMPPKGGNAKKESGRAKKAENEVKKKEAADAEKERKEAAAWADGAKGKGTKEDKEAKRQAELARKAENARLLAEEEKGAPAKAKAAPKAGAKKAQPKPAGPGAIAAGGGIGAATSTDGAEDKGKEKAPDDGVPEVVEAFAATGIDNALDLLEVVNAKTDKASVGQAAAGLERHPERRFKAAFEAYQDRELPKIREEHPGLRLQQYKDLLFKNFQKSPENPFNQTVVAYDASKEDKVDALKQKKAQVEQRLRDKSA</sequence>
<comment type="similarity">
    <text evidence="1">Belongs to the CCDC124 family.</text>
</comment>
<name>A0A8H6TUJ9_MYCCL</name>
<feature type="compositionally biased region" description="Low complexity" evidence="3">
    <location>
        <begin position="58"/>
        <end position="67"/>
    </location>
</feature>
<feature type="compositionally biased region" description="Low complexity" evidence="3">
    <location>
        <begin position="11"/>
        <end position="21"/>
    </location>
</feature>
<feature type="region of interest" description="Disordered" evidence="3">
    <location>
        <begin position="120"/>
        <end position="253"/>
    </location>
</feature>
<dbReference type="Pfam" id="PF22048">
    <property type="entry name" value="LSO1_2-like"/>
    <property type="match status" value="1"/>
</dbReference>
<keyword evidence="7" id="KW-1185">Reference proteome</keyword>
<protein>
    <recommendedName>
        <fullName evidence="8">DUF1014-domain-containing protein</fullName>
    </recommendedName>
</protein>
<dbReference type="Proteomes" id="UP000613580">
    <property type="component" value="Unassembled WGS sequence"/>
</dbReference>
<dbReference type="GO" id="GO:0003713">
    <property type="term" value="F:transcription coactivator activity"/>
    <property type="evidence" value="ECO:0007669"/>
    <property type="project" value="TreeGrafter"/>
</dbReference>
<dbReference type="GO" id="GO:0005634">
    <property type="term" value="C:nucleus"/>
    <property type="evidence" value="ECO:0007669"/>
    <property type="project" value="TreeGrafter"/>
</dbReference>
<feature type="compositionally biased region" description="Basic and acidic residues" evidence="3">
    <location>
        <begin position="131"/>
        <end position="160"/>
    </location>
</feature>
<evidence type="ECO:0000259" key="4">
    <source>
        <dbReference type="Pfam" id="PF06244"/>
    </source>
</evidence>
<reference evidence="6" key="1">
    <citation type="submission" date="2020-05" db="EMBL/GenBank/DDBJ databases">
        <title>Mycena genomes resolve the evolution of fungal bioluminescence.</title>
        <authorList>
            <person name="Tsai I.J."/>
        </authorList>
    </citation>
    <scope>NUCLEOTIDE SEQUENCE</scope>
    <source>
        <strain evidence="6">110903Hualien_Pintung</strain>
    </source>
</reference>
<dbReference type="AlphaFoldDB" id="A0A8H6TUJ9"/>
<feature type="compositionally biased region" description="Basic and acidic residues" evidence="3">
    <location>
        <begin position="167"/>
        <end position="201"/>
    </location>
</feature>
<keyword evidence="2" id="KW-0175">Coiled coil</keyword>
<dbReference type="InterPro" id="IPR010422">
    <property type="entry name" value="Ccdc124/Oxs1"/>
</dbReference>
<evidence type="ECO:0000259" key="5">
    <source>
        <dbReference type="Pfam" id="PF22048"/>
    </source>
</evidence>